<accession>A0A8S3ZVL8</accession>
<keyword evidence="1" id="KW-0732">Signal</keyword>
<name>A0A8S3ZVL8_9EUPU</name>
<dbReference type="Gene3D" id="2.40.128.590">
    <property type="entry name" value="CpcT/CpeT domain"/>
    <property type="match status" value="1"/>
</dbReference>
<gene>
    <name evidence="2" type="ORF">CUNI_LOCUS17696</name>
</gene>
<feature type="signal peptide" evidence="1">
    <location>
        <begin position="1"/>
        <end position="23"/>
    </location>
</feature>
<dbReference type="EMBL" id="CAJHNH020005112">
    <property type="protein sequence ID" value="CAG5132138.1"/>
    <property type="molecule type" value="Genomic_DNA"/>
</dbReference>
<evidence type="ECO:0000256" key="1">
    <source>
        <dbReference type="SAM" id="SignalP"/>
    </source>
</evidence>
<feature type="chain" id="PRO_5035937335" evidence="1">
    <location>
        <begin position="24"/>
        <end position="219"/>
    </location>
</feature>
<dbReference type="GO" id="GO:0016829">
    <property type="term" value="F:lyase activity"/>
    <property type="evidence" value="ECO:0007669"/>
    <property type="project" value="InterPro"/>
</dbReference>
<organism evidence="2 3">
    <name type="scientific">Candidula unifasciata</name>
    <dbReference type="NCBI Taxonomy" id="100452"/>
    <lineage>
        <taxon>Eukaryota</taxon>
        <taxon>Metazoa</taxon>
        <taxon>Spiralia</taxon>
        <taxon>Lophotrochozoa</taxon>
        <taxon>Mollusca</taxon>
        <taxon>Gastropoda</taxon>
        <taxon>Heterobranchia</taxon>
        <taxon>Euthyneura</taxon>
        <taxon>Panpulmonata</taxon>
        <taxon>Eupulmonata</taxon>
        <taxon>Stylommatophora</taxon>
        <taxon>Helicina</taxon>
        <taxon>Helicoidea</taxon>
        <taxon>Geomitridae</taxon>
        <taxon>Candidula</taxon>
    </lineage>
</organism>
<evidence type="ECO:0000313" key="3">
    <source>
        <dbReference type="Proteomes" id="UP000678393"/>
    </source>
</evidence>
<dbReference type="Pfam" id="PF06206">
    <property type="entry name" value="CpeT"/>
    <property type="match status" value="1"/>
</dbReference>
<evidence type="ECO:0000313" key="2">
    <source>
        <dbReference type="EMBL" id="CAG5132138.1"/>
    </source>
</evidence>
<reference evidence="2" key="1">
    <citation type="submission" date="2021-04" db="EMBL/GenBank/DDBJ databases">
        <authorList>
            <consortium name="Molecular Ecology Group"/>
        </authorList>
    </citation>
    <scope>NUCLEOTIDE SEQUENCE</scope>
</reference>
<sequence length="219" mass="25158">MSKVTADLVILFICWTSLHLVAAKEFSQFTLDFLEIVTGDFDNRQQIESGGTDHAFIQFRIVPANMPLLQPDTVWYDEWAADGKLLHMQIGIISELPRDNILIDLYNFTEPSFYKPGEFNTSSLAGLKRGDLKRHNCSAVFRRLNKDVYVGYWPDCRSLVRGHHPNYADTFTCQDVSIIIPPTVEETFAQPPYIFQRKDTRYRFTGLPDTYGNFCGTKN</sequence>
<keyword evidence="3" id="KW-1185">Reference proteome</keyword>
<dbReference type="OrthoDB" id="6194640at2759"/>
<protein>
    <submittedName>
        <fullName evidence="2">Uncharacterized protein</fullName>
    </submittedName>
</protein>
<comment type="caution">
    <text evidence="2">The sequence shown here is derived from an EMBL/GenBank/DDBJ whole genome shotgun (WGS) entry which is preliminary data.</text>
</comment>
<dbReference type="AlphaFoldDB" id="A0A8S3ZVL8"/>
<dbReference type="InterPro" id="IPR038672">
    <property type="entry name" value="CpcT/CpeT_sf"/>
</dbReference>
<dbReference type="InterPro" id="IPR010404">
    <property type="entry name" value="CpcT/CpeT"/>
</dbReference>
<proteinExistence type="predicted"/>
<dbReference type="Proteomes" id="UP000678393">
    <property type="component" value="Unassembled WGS sequence"/>
</dbReference>